<dbReference type="GO" id="GO:0070822">
    <property type="term" value="C:Sin3-type complex"/>
    <property type="evidence" value="ECO:0007669"/>
    <property type="project" value="TreeGrafter"/>
</dbReference>
<proteinExistence type="predicted"/>
<protein>
    <recommendedName>
        <fullName evidence="3">STB6-like N-terminal domain-containing protein</fullName>
    </recommendedName>
</protein>
<feature type="region of interest" description="Disordered" evidence="2">
    <location>
        <begin position="552"/>
        <end position="573"/>
    </location>
</feature>
<dbReference type="PANTHER" id="PTHR31011">
    <property type="entry name" value="PROTEIN STB2-RELATED"/>
    <property type="match status" value="1"/>
</dbReference>
<evidence type="ECO:0000259" key="3">
    <source>
        <dbReference type="Pfam" id="PF25995"/>
    </source>
</evidence>
<feature type="compositionally biased region" description="Polar residues" evidence="2">
    <location>
        <begin position="9"/>
        <end position="27"/>
    </location>
</feature>
<feature type="domain" description="STB6-like N-terminal" evidence="3">
    <location>
        <begin position="73"/>
        <end position="202"/>
    </location>
</feature>
<name>A0A4Z1E5J5_9HELO</name>
<dbReference type="EMBL" id="PQXH01000283">
    <property type="protein sequence ID" value="TGO07375.1"/>
    <property type="molecule type" value="Genomic_DNA"/>
</dbReference>
<dbReference type="Proteomes" id="UP000297777">
    <property type="component" value="Unassembled WGS sequence"/>
</dbReference>
<dbReference type="PANTHER" id="PTHR31011:SF2">
    <property type="entry name" value="PROTEIN STB2-RELATED"/>
    <property type="match status" value="1"/>
</dbReference>
<evidence type="ECO:0000256" key="2">
    <source>
        <dbReference type="SAM" id="MobiDB-lite"/>
    </source>
</evidence>
<evidence type="ECO:0000313" key="4">
    <source>
        <dbReference type="EMBL" id="TGO07375.1"/>
    </source>
</evidence>
<sequence length="911" mass="101907">MNREDLLTLSRTTSHSYKSGSTSQAKPNGNANGATNTSTGNKLEHAKQPYVFADPVAFRHEKISPSITGLVTNAYLEEDSATGVIERHGELRGYEIYLVEQWACSRVHPTFVITTYTGDDRHRIQVGVLGIPADKETWNPRLRVYFNAISQYHARPKDTPLGTLMVTNLSSFPSGLNVIPVPNGDVRKHREDFIVNENLKRLGCSGRSGMSLQAPAAATQAKFFQLYRTSDRIPLYGAVIELVKLCQVALMIFGKLEQEYADGCLCDVTERAINDWWTEIGSEYYNIEPSDGILGPTTVAALLGLLMGARNRLNYYGAPVAKDAFDVVSLKRGIAYFQKSQKMERTRRLDRHTLQRLHQSTAKGAAGEGWAVPKAVKSTLAEVSGKSGEMVMGMVGRDKSGIADIETWDLERFISLIHGARSKWLWYGKSRRTGADDRGKSEPAAAHMSFTKDDHGGYMWSRSRADSMPPEDDVDIRKKEVSDEIYSAQPPGSATSMLETPNDREIQLHKAVFKKATGKMSEAKQGFGRIKDAVGLRGHTSKQSKDEIREFDENGGYFSPGHLTATPHGMGTPSSPTINKAFTWKTKPGEYENGFPKSKDFVNGLAQAGLRESDSESPPGNSKTSLPGVTQVLTASQLEERKAAEAEEQWQAQAQEIRRELVANEPSISGSICGEGDLEGPVLEAERSDNHNFVAILHRRHSVSDASHFRRPRFEDQLQRHVSFSDAEDAVLTWEPVSITDKFDESDDWLALQNHKLLNEDYKRIYEKILDLQNNLCPWVQRKIDGINHLDDQAALDQERFQELHIQLSEEYQDLRNNTQDFLGEERSHVTETLKDIEVLGAKLEYELNSLVSKVQDVEDGVSQFERQVDDLEARADELENIFRKESWAHWLVRSITGIGTGPNILAPRNP</sequence>
<feature type="compositionally biased region" description="Polar residues" evidence="2">
    <location>
        <begin position="616"/>
        <end position="629"/>
    </location>
</feature>
<evidence type="ECO:0000256" key="1">
    <source>
        <dbReference type="SAM" id="Coils"/>
    </source>
</evidence>
<dbReference type="InterPro" id="IPR059025">
    <property type="entry name" value="STB6_N"/>
</dbReference>
<feature type="region of interest" description="Disordered" evidence="2">
    <location>
        <begin position="1"/>
        <end position="41"/>
    </location>
</feature>
<keyword evidence="1" id="KW-0175">Coiled coil</keyword>
<feature type="region of interest" description="Disordered" evidence="2">
    <location>
        <begin position="610"/>
        <end position="629"/>
    </location>
</feature>
<dbReference type="InterPro" id="IPR038919">
    <property type="entry name" value="STB2/STB2"/>
</dbReference>
<evidence type="ECO:0000313" key="5">
    <source>
        <dbReference type="Proteomes" id="UP000297777"/>
    </source>
</evidence>
<feature type="coiled-coil region" evidence="1">
    <location>
        <begin position="855"/>
        <end position="882"/>
    </location>
</feature>
<feature type="coiled-coil region" evidence="1">
    <location>
        <begin position="755"/>
        <end position="818"/>
    </location>
</feature>
<feature type="compositionally biased region" description="Low complexity" evidence="2">
    <location>
        <begin position="28"/>
        <end position="41"/>
    </location>
</feature>
<dbReference type="AlphaFoldDB" id="A0A4Z1E5J5"/>
<accession>A0A4Z1E5J5</accession>
<dbReference type="OrthoDB" id="19806at2759"/>
<reference evidence="4 5" key="1">
    <citation type="submission" date="2017-12" db="EMBL/GenBank/DDBJ databases">
        <title>Comparative genomics of Botrytis spp.</title>
        <authorList>
            <person name="Valero-Jimenez C.A."/>
            <person name="Tapia P."/>
            <person name="Veloso J."/>
            <person name="Silva-Moreno E."/>
            <person name="Staats M."/>
            <person name="Valdes J.H."/>
            <person name="Van Kan J.A.L."/>
        </authorList>
    </citation>
    <scope>NUCLEOTIDE SEQUENCE [LARGE SCALE GENOMIC DNA]</scope>
    <source>
        <strain evidence="4 5">Bt9001</strain>
    </source>
</reference>
<organism evidence="4 5">
    <name type="scientific">Botrytis tulipae</name>
    <dbReference type="NCBI Taxonomy" id="87230"/>
    <lineage>
        <taxon>Eukaryota</taxon>
        <taxon>Fungi</taxon>
        <taxon>Dikarya</taxon>
        <taxon>Ascomycota</taxon>
        <taxon>Pezizomycotina</taxon>
        <taxon>Leotiomycetes</taxon>
        <taxon>Helotiales</taxon>
        <taxon>Sclerotiniaceae</taxon>
        <taxon>Botrytis</taxon>
    </lineage>
</organism>
<gene>
    <name evidence="4" type="ORF">BTUL_0285g00060</name>
</gene>
<dbReference type="Pfam" id="PF25995">
    <property type="entry name" value="STB6_N"/>
    <property type="match status" value="1"/>
</dbReference>
<keyword evidence="5" id="KW-1185">Reference proteome</keyword>
<comment type="caution">
    <text evidence="4">The sequence shown here is derived from an EMBL/GenBank/DDBJ whole genome shotgun (WGS) entry which is preliminary data.</text>
</comment>